<dbReference type="GO" id="GO:0000724">
    <property type="term" value="P:double-strand break repair via homologous recombination"/>
    <property type="evidence" value="ECO:0007669"/>
    <property type="project" value="TreeGrafter"/>
</dbReference>
<evidence type="ECO:0000313" key="3">
    <source>
        <dbReference type="EMBL" id="KXX72844.1"/>
    </source>
</evidence>
<keyword evidence="3" id="KW-0547">Nucleotide-binding</keyword>
<dbReference type="GO" id="GO:0005694">
    <property type="term" value="C:chromosome"/>
    <property type="evidence" value="ECO:0007669"/>
    <property type="project" value="TreeGrafter"/>
</dbReference>
<protein>
    <submittedName>
        <fullName evidence="3">ATP-dependent DNA helicase Q5</fullName>
    </submittedName>
</protein>
<dbReference type="STRING" id="100816.A0A175VQ09"/>
<dbReference type="PANTHER" id="PTHR13710:SF154">
    <property type="entry name" value="RECQ HELICASE, PUTATIVE (AFU_ORTHOLOGUE AFUA_6G14720)-RELATED"/>
    <property type="match status" value="1"/>
</dbReference>
<dbReference type="OrthoDB" id="4845639at2759"/>
<dbReference type="Proteomes" id="UP000078237">
    <property type="component" value="Unassembled WGS sequence"/>
</dbReference>
<evidence type="ECO:0000313" key="4">
    <source>
        <dbReference type="Proteomes" id="UP000078237"/>
    </source>
</evidence>
<name>A0A175VQ09_9PEZI</name>
<feature type="region of interest" description="Disordered" evidence="2">
    <location>
        <begin position="335"/>
        <end position="392"/>
    </location>
</feature>
<comment type="caution">
    <text evidence="3">The sequence shown here is derived from an EMBL/GenBank/DDBJ whole genome shotgun (WGS) entry which is preliminary data.</text>
</comment>
<keyword evidence="3" id="KW-0067">ATP-binding</keyword>
<gene>
    <name evidence="3" type="ORF">MMYC01_210574</name>
</gene>
<sequence length="651" mass="72028">MALDEGRSGSGSRDYNAHPCYRLWSPDRARRLLQQQTARYLGYSINISAWRHIAIAIGRRFFRDTGMVGAGDDDDIAGDSDTEGEDYGGPSNIWDAQATHSLYVADLVYAREHRFFGFGPGPRLPAVYRAFEDERRDVRARRLDQLRQVDLRGRLGQLLGKPDADFRGKQRAALEAIVRGASPIFYIAGTGSSKTMTFLLPTYCSRGGTTVVVLRCEIWSPHEAQTAPLVLVLDRVVLDECHAVLDSSYAFRPKLRAIGGLLQSAGAQLVFLTTTLPPRDEPEFFTTMHLDPARAAVVRERTSRPNIAYHVFAVRSAAEEDREVASAIEELDRWCSGEEGPRPPAGRRARSLLPERMRTVPERGAPRSSAATPTTGKAGAAGPSRSRAGPYGDGELPCDLCKAAQAKRAEVEMTDKMDGKRRNRGNQGGQEAASYSAELAYIDNGIEWDAAAAVRRTRKDTRAAIGLRRRLEFWSQNCIVCYSLADLSGPETGRVSNSSYSSSRRRYQPHSYRGNGCDPERYLGLPPGKVRRKIDHHAGRVWDQLREHGGLPRFGGCYTCGVPQQFCDRWAPVDADGGRFVKRPGATACSYPRLLATVVGAATGSFLPGWDDTVVDEAMRRAVATLRQCGVWAPDWQGREQDDSVEQFWVI</sequence>
<dbReference type="AlphaFoldDB" id="A0A175VQ09"/>
<dbReference type="PANTHER" id="PTHR13710">
    <property type="entry name" value="DNA HELICASE RECQ FAMILY MEMBER"/>
    <property type="match status" value="1"/>
</dbReference>
<evidence type="ECO:0000256" key="1">
    <source>
        <dbReference type="ARBA" id="ARBA00005446"/>
    </source>
</evidence>
<dbReference type="GO" id="GO:0043138">
    <property type="term" value="F:3'-5' DNA helicase activity"/>
    <property type="evidence" value="ECO:0007669"/>
    <property type="project" value="TreeGrafter"/>
</dbReference>
<dbReference type="Gene3D" id="3.40.50.300">
    <property type="entry name" value="P-loop containing nucleotide triphosphate hydrolases"/>
    <property type="match status" value="2"/>
</dbReference>
<dbReference type="InterPro" id="IPR027417">
    <property type="entry name" value="P-loop_NTPase"/>
</dbReference>
<dbReference type="GO" id="GO:0005737">
    <property type="term" value="C:cytoplasm"/>
    <property type="evidence" value="ECO:0007669"/>
    <property type="project" value="TreeGrafter"/>
</dbReference>
<feature type="compositionally biased region" description="Basic and acidic residues" evidence="2">
    <location>
        <begin position="411"/>
        <end position="420"/>
    </location>
</feature>
<feature type="compositionally biased region" description="Low complexity" evidence="2">
    <location>
        <begin position="368"/>
        <end position="390"/>
    </location>
</feature>
<dbReference type="EMBL" id="LCTW02000642">
    <property type="protein sequence ID" value="KXX72844.1"/>
    <property type="molecule type" value="Genomic_DNA"/>
</dbReference>
<accession>A0A175VQ09</accession>
<proteinExistence type="inferred from homology"/>
<dbReference type="GO" id="GO:0009378">
    <property type="term" value="F:four-way junction helicase activity"/>
    <property type="evidence" value="ECO:0007669"/>
    <property type="project" value="TreeGrafter"/>
</dbReference>
<keyword evidence="3" id="KW-0378">Hydrolase</keyword>
<keyword evidence="4" id="KW-1185">Reference proteome</keyword>
<keyword evidence="3" id="KW-0347">Helicase</keyword>
<dbReference type="SUPFAM" id="SSF52540">
    <property type="entry name" value="P-loop containing nucleoside triphosphate hydrolases"/>
    <property type="match status" value="1"/>
</dbReference>
<feature type="compositionally biased region" description="Basic and acidic residues" evidence="2">
    <location>
        <begin position="353"/>
        <end position="365"/>
    </location>
</feature>
<dbReference type="VEuPathDB" id="FungiDB:MMYC01_210574"/>
<feature type="region of interest" description="Disordered" evidence="2">
    <location>
        <begin position="411"/>
        <end position="431"/>
    </location>
</feature>
<reference evidence="3 4" key="1">
    <citation type="journal article" date="2016" name="Genome Announc.">
        <title>Genome Sequence of Madurella mycetomatis mm55, Isolated from a Human Mycetoma Case in Sudan.</title>
        <authorList>
            <person name="Smit S."/>
            <person name="Derks M.F."/>
            <person name="Bervoets S."/>
            <person name="Fahal A."/>
            <person name="van Leeuwen W."/>
            <person name="van Belkum A."/>
            <person name="van de Sande W.W."/>
        </authorList>
    </citation>
    <scope>NUCLEOTIDE SEQUENCE [LARGE SCALE GENOMIC DNA]</scope>
    <source>
        <strain evidence="4">mm55</strain>
    </source>
</reference>
<evidence type="ECO:0000256" key="2">
    <source>
        <dbReference type="SAM" id="MobiDB-lite"/>
    </source>
</evidence>
<comment type="similarity">
    <text evidence="1">Belongs to the helicase family. RecQ subfamily.</text>
</comment>
<organism evidence="3 4">
    <name type="scientific">Madurella mycetomatis</name>
    <dbReference type="NCBI Taxonomy" id="100816"/>
    <lineage>
        <taxon>Eukaryota</taxon>
        <taxon>Fungi</taxon>
        <taxon>Dikarya</taxon>
        <taxon>Ascomycota</taxon>
        <taxon>Pezizomycotina</taxon>
        <taxon>Sordariomycetes</taxon>
        <taxon>Sordariomycetidae</taxon>
        <taxon>Sordariales</taxon>
        <taxon>Sordariales incertae sedis</taxon>
        <taxon>Madurella</taxon>
    </lineage>
</organism>
<feature type="non-terminal residue" evidence="3">
    <location>
        <position position="651"/>
    </location>
</feature>